<proteinExistence type="predicted"/>
<gene>
    <name evidence="1" type="ORF">KI387_039355</name>
</gene>
<evidence type="ECO:0000313" key="1">
    <source>
        <dbReference type="EMBL" id="KAH9295767.1"/>
    </source>
</evidence>
<accession>A0AA38FBT3</accession>
<comment type="caution">
    <text evidence="1">The sequence shown here is derived from an EMBL/GenBank/DDBJ whole genome shotgun (WGS) entry which is preliminary data.</text>
</comment>
<keyword evidence="2" id="KW-1185">Reference proteome</keyword>
<sequence>MLIYDYGLKRDVGSSHHYKSETHELQIPSSGEGTNEIELSWTLFDDLYFNMEYQPEYGFYEKPSEEIVWEVNVVEKEIGESGQGVMEEMCELELYPHEGSVGAVNFGTGPGESPTENTCIVQINSRSLIWARVWKGMMKWNTDRMSEGTQ</sequence>
<name>A0AA38FBT3_TAXCH</name>
<evidence type="ECO:0000313" key="2">
    <source>
        <dbReference type="Proteomes" id="UP000824469"/>
    </source>
</evidence>
<feature type="non-terminal residue" evidence="1">
    <location>
        <position position="150"/>
    </location>
</feature>
<reference evidence="1 2" key="1">
    <citation type="journal article" date="2021" name="Nat. Plants">
        <title>The Taxus genome provides insights into paclitaxel biosynthesis.</title>
        <authorList>
            <person name="Xiong X."/>
            <person name="Gou J."/>
            <person name="Liao Q."/>
            <person name="Li Y."/>
            <person name="Zhou Q."/>
            <person name="Bi G."/>
            <person name="Li C."/>
            <person name="Du R."/>
            <person name="Wang X."/>
            <person name="Sun T."/>
            <person name="Guo L."/>
            <person name="Liang H."/>
            <person name="Lu P."/>
            <person name="Wu Y."/>
            <person name="Zhang Z."/>
            <person name="Ro D.K."/>
            <person name="Shang Y."/>
            <person name="Huang S."/>
            <person name="Yan J."/>
        </authorList>
    </citation>
    <scope>NUCLEOTIDE SEQUENCE [LARGE SCALE GENOMIC DNA]</scope>
    <source>
        <strain evidence="1">Ta-2019</strain>
    </source>
</reference>
<dbReference type="AlphaFoldDB" id="A0AA38FBT3"/>
<organism evidence="1 2">
    <name type="scientific">Taxus chinensis</name>
    <name type="common">Chinese yew</name>
    <name type="synonym">Taxus wallichiana var. chinensis</name>
    <dbReference type="NCBI Taxonomy" id="29808"/>
    <lineage>
        <taxon>Eukaryota</taxon>
        <taxon>Viridiplantae</taxon>
        <taxon>Streptophyta</taxon>
        <taxon>Embryophyta</taxon>
        <taxon>Tracheophyta</taxon>
        <taxon>Spermatophyta</taxon>
        <taxon>Pinopsida</taxon>
        <taxon>Pinidae</taxon>
        <taxon>Conifers II</taxon>
        <taxon>Cupressales</taxon>
        <taxon>Taxaceae</taxon>
        <taxon>Taxus</taxon>
    </lineage>
</organism>
<protein>
    <submittedName>
        <fullName evidence="1">Uncharacterized protein</fullName>
    </submittedName>
</protein>
<dbReference type="Proteomes" id="UP000824469">
    <property type="component" value="Unassembled WGS sequence"/>
</dbReference>
<dbReference type="EMBL" id="JAHRHJ020000011">
    <property type="protein sequence ID" value="KAH9295767.1"/>
    <property type="molecule type" value="Genomic_DNA"/>
</dbReference>